<dbReference type="AlphaFoldDB" id="W2XEM0"/>
<gene>
    <name evidence="1" type="ORF">F441_05449</name>
</gene>
<accession>W2XEM0</accession>
<dbReference type="Proteomes" id="UP000018958">
    <property type="component" value="Unassembled WGS sequence"/>
</dbReference>
<name>W2XEM0_PHYNI</name>
<evidence type="ECO:0000313" key="1">
    <source>
        <dbReference type="EMBL" id="ETP20927.1"/>
    </source>
</evidence>
<proteinExistence type="predicted"/>
<organism evidence="1 2">
    <name type="scientific">Phytophthora nicotianae CJ01A1</name>
    <dbReference type="NCBI Taxonomy" id="1317063"/>
    <lineage>
        <taxon>Eukaryota</taxon>
        <taxon>Sar</taxon>
        <taxon>Stramenopiles</taxon>
        <taxon>Oomycota</taxon>
        <taxon>Peronosporomycetes</taxon>
        <taxon>Peronosporales</taxon>
        <taxon>Peronosporaceae</taxon>
        <taxon>Phytophthora</taxon>
    </lineage>
</organism>
<evidence type="ECO:0000313" key="2">
    <source>
        <dbReference type="Proteomes" id="UP000018958"/>
    </source>
</evidence>
<comment type="caution">
    <text evidence="1">The sequence shown here is derived from an EMBL/GenBank/DDBJ whole genome shotgun (WGS) entry which is preliminary data.</text>
</comment>
<dbReference type="EMBL" id="ANIX01001147">
    <property type="protein sequence ID" value="ETP20927.1"/>
    <property type="molecule type" value="Genomic_DNA"/>
</dbReference>
<sequence>MESTTNEKAVSAINEDQNEIREVKYLLKRLALLQNQHRGEPEKVHPCLNPFRYWDHKDSKHLLAFLELVACYHFHWLDYTSDIEGPISLVLEMDWDF</sequence>
<protein>
    <submittedName>
        <fullName evidence="1">Uncharacterized protein</fullName>
    </submittedName>
</protein>
<reference evidence="1 2" key="1">
    <citation type="submission" date="2013-11" db="EMBL/GenBank/DDBJ databases">
        <title>The Genome Sequence of Phytophthora parasitica CJ01A1.</title>
        <authorList>
            <consortium name="The Broad Institute Genomics Platform"/>
            <person name="Russ C."/>
            <person name="Tyler B."/>
            <person name="Panabieres F."/>
            <person name="Shan W."/>
            <person name="Tripathy S."/>
            <person name="Grunwald N."/>
            <person name="Machado M."/>
            <person name="Johnson C.S."/>
            <person name="Walker B."/>
            <person name="Young S.K."/>
            <person name="Zeng Q."/>
            <person name="Gargeya S."/>
            <person name="Fitzgerald M."/>
            <person name="Haas B."/>
            <person name="Abouelleil A."/>
            <person name="Allen A.W."/>
            <person name="Alvarado L."/>
            <person name="Arachchi H.M."/>
            <person name="Berlin A.M."/>
            <person name="Chapman S.B."/>
            <person name="Gainer-Dewar J."/>
            <person name="Goldberg J."/>
            <person name="Griggs A."/>
            <person name="Gujja S."/>
            <person name="Hansen M."/>
            <person name="Howarth C."/>
            <person name="Imamovic A."/>
            <person name="Ireland A."/>
            <person name="Larimer J."/>
            <person name="McCowan C."/>
            <person name="Murphy C."/>
            <person name="Pearson M."/>
            <person name="Poon T.W."/>
            <person name="Priest M."/>
            <person name="Roberts A."/>
            <person name="Saif S."/>
            <person name="Shea T."/>
            <person name="Sisk P."/>
            <person name="Sykes S."/>
            <person name="Wortman J."/>
            <person name="Nusbaum C."/>
            <person name="Birren B."/>
        </authorList>
    </citation>
    <scope>NUCLEOTIDE SEQUENCE [LARGE SCALE GENOMIC DNA]</scope>
    <source>
        <strain evidence="1 2">CJ01A1</strain>
    </source>
</reference>